<reference evidence="2 3" key="1">
    <citation type="submission" date="2019-10" db="EMBL/GenBank/DDBJ databases">
        <title>Nonomuraea sp. nov., isolated from Phyllanthus amarus.</title>
        <authorList>
            <person name="Klykleung N."/>
            <person name="Tanasupawat S."/>
        </authorList>
    </citation>
    <scope>NUCLEOTIDE SEQUENCE [LARGE SCALE GENOMIC DNA]</scope>
    <source>
        <strain evidence="2 3">PA1-10</strain>
    </source>
</reference>
<comment type="caution">
    <text evidence="2">The sequence shown here is derived from an EMBL/GenBank/DDBJ whole genome shotgun (WGS) entry which is preliminary data.</text>
</comment>
<feature type="compositionally biased region" description="Basic and acidic residues" evidence="1">
    <location>
        <begin position="9"/>
        <end position="22"/>
    </location>
</feature>
<evidence type="ECO:0000313" key="3">
    <source>
        <dbReference type="Proteomes" id="UP000312512"/>
    </source>
</evidence>
<dbReference type="Proteomes" id="UP000312512">
    <property type="component" value="Unassembled WGS sequence"/>
</dbReference>
<name>A0A5C4WRQ7_9ACTN</name>
<evidence type="ECO:0000256" key="1">
    <source>
        <dbReference type="SAM" id="MobiDB-lite"/>
    </source>
</evidence>
<organism evidence="2 3">
    <name type="scientific">Nonomuraea phyllanthi</name>
    <dbReference type="NCBI Taxonomy" id="2219224"/>
    <lineage>
        <taxon>Bacteria</taxon>
        <taxon>Bacillati</taxon>
        <taxon>Actinomycetota</taxon>
        <taxon>Actinomycetes</taxon>
        <taxon>Streptosporangiales</taxon>
        <taxon>Streptosporangiaceae</taxon>
        <taxon>Nonomuraea</taxon>
    </lineage>
</organism>
<accession>A0A5C4WRQ7</accession>
<dbReference type="EMBL" id="VDLX02000002">
    <property type="protein sequence ID" value="KAB8196233.1"/>
    <property type="molecule type" value="Genomic_DNA"/>
</dbReference>
<dbReference type="AlphaFoldDB" id="A0A5C4WRQ7"/>
<feature type="region of interest" description="Disordered" evidence="1">
    <location>
        <begin position="1"/>
        <end position="23"/>
    </location>
</feature>
<evidence type="ECO:0000313" key="2">
    <source>
        <dbReference type="EMBL" id="KAB8196233.1"/>
    </source>
</evidence>
<protein>
    <submittedName>
        <fullName evidence="2">Uncharacterized protein</fullName>
    </submittedName>
</protein>
<proteinExistence type="predicted"/>
<sequence>MTITINPRELSHDGSCDNDSPHGHPCGRDAIAAVLSATQPECWSDGAPPASVAFLCADHLTTEPIAQREHAEHNARGAEGPSLELWAALLDNYPQPIYLAP</sequence>
<gene>
    <name evidence="2" type="ORF">FH608_005505</name>
</gene>
<dbReference type="RefSeq" id="WP_139629098.1">
    <property type="nucleotide sequence ID" value="NZ_VDLX02000002.1"/>
</dbReference>
<keyword evidence="3" id="KW-1185">Reference proteome</keyword>